<dbReference type="Proteomes" id="UP000663499">
    <property type="component" value="Chromosome"/>
</dbReference>
<evidence type="ECO:0000256" key="4">
    <source>
        <dbReference type="ARBA" id="ARBA00022605"/>
    </source>
</evidence>
<dbReference type="GO" id="GO:0008652">
    <property type="term" value="P:amino acid biosynthetic process"/>
    <property type="evidence" value="ECO:0007669"/>
    <property type="project" value="UniProtKB-KW"/>
</dbReference>
<dbReference type="InterPro" id="IPR031322">
    <property type="entry name" value="Shikimate/glucono_kinase"/>
</dbReference>
<dbReference type="KEGG" id="alka:J0B03_00690"/>
<keyword evidence="9 11" id="KW-0057">Aromatic amino acid biosynthesis</keyword>
<dbReference type="InterPro" id="IPR023000">
    <property type="entry name" value="Shikimate_kinase_CS"/>
</dbReference>
<dbReference type="GO" id="GO:0000287">
    <property type="term" value="F:magnesium ion binding"/>
    <property type="evidence" value="ECO:0007669"/>
    <property type="project" value="UniProtKB-UniRule"/>
</dbReference>
<evidence type="ECO:0000313" key="13">
    <source>
        <dbReference type="Proteomes" id="UP000663499"/>
    </source>
</evidence>
<evidence type="ECO:0000256" key="1">
    <source>
        <dbReference type="ARBA" id="ARBA00004842"/>
    </source>
</evidence>
<evidence type="ECO:0000256" key="6">
    <source>
        <dbReference type="ARBA" id="ARBA00022741"/>
    </source>
</evidence>
<dbReference type="GO" id="GO:0004765">
    <property type="term" value="F:shikimate kinase activity"/>
    <property type="evidence" value="ECO:0007669"/>
    <property type="project" value="UniProtKB-UniRule"/>
</dbReference>
<comment type="similarity">
    <text evidence="2 11">Belongs to the shikimate kinase family.</text>
</comment>
<comment type="caution">
    <text evidence="11">Lacks conserved residue(s) required for the propagation of feature annotation.</text>
</comment>
<comment type="function">
    <text evidence="11">Catalyzes the specific phosphorylation of the 3-hydroxyl group of shikimic acid using ATP as a cosubstrate.</text>
</comment>
<dbReference type="GO" id="GO:0009073">
    <property type="term" value="P:aromatic amino acid family biosynthetic process"/>
    <property type="evidence" value="ECO:0007669"/>
    <property type="project" value="UniProtKB-KW"/>
</dbReference>
<name>A0A974XF07_9FIRM</name>
<feature type="binding site" evidence="11">
    <location>
        <position position="119"/>
    </location>
    <ligand>
        <name>ATP</name>
        <dbReference type="ChEBI" id="CHEBI:30616"/>
    </ligand>
</feature>
<reference evidence="12" key="1">
    <citation type="submission" date="2021-03" db="EMBL/GenBank/DDBJ databases">
        <title>Alkalibacter marinus sp. nov., isolated from tidal flat sediment.</title>
        <authorList>
            <person name="Namirimu T."/>
            <person name="Yang J.-A."/>
            <person name="Yang S.-H."/>
            <person name="Kim Y.-J."/>
            <person name="Kwon K.K."/>
        </authorList>
    </citation>
    <scope>NUCLEOTIDE SEQUENCE</scope>
    <source>
        <strain evidence="12">ES005</strain>
    </source>
</reference>
<dbReference type="RefSeq" id="WP_207299983.1">
    <property type="nucleotide sequence ID" value="NZ_CP071444.1"/>
</dbReference>
<evidence type="ECO:0000313" key="12">
    <source>
        <dbReference type="EMBL" id="QSX08642.1"/>
    </source>
</evidence>
<accession>A0A974XF07</accession>
<dbReference type="PANTHER" id="PTHR21087:SF16">
    <property type="entry name" value="SHIKIMATE KINASE 1, CHLOROPLASTIC"/>
    <property type="match status" value="1"/>
</dbReference>
<keyword evidence="11" id="KW-0963">Cytoplasm</keyword>
<dbReference type="SUPFAM" id="SSF52540">
    <property type="entry name" value="P-loop containing nucleoside triphosphate hydrolases"/>
    <property type="match status" value="1"/>
</dbReference>
<dbReference type="PROSITE" id="PS01128">
    <property type="entry name" value="SHIKIMATE_KINASE"/>
    <property type="match status" value="1"/>
</dbReference>
<dbReference type="HAMAP" id="MF_00109">
    <property type="entry name" value="Shikimate_kinase"/>
    <property type="match status" value="1"/>
</dbReference>
<dbReference type="EC" id="2.7.1.71" evidence="3 11"/>
<evidence type="ECO:0000256" key="3">
    <source>
        <dbReference type="ARBA" id="ARBA00012154"/>
    </source>
</evidence>
<feature type="binding site" evidence="11">
    <location>
        <position position="35"/>
    </location>
    <ligand>
        <name>substrate</name>
    </ligand>
</feature>
<dbReference type="GO" id="GO:0005524">
    <property type="term" value="F:ATP binding"/>
    <property type="evidence" value="ECO:0007669"/>
    <property type="project" value="UniProtKB-UniRule"/>
</dbReference>
<feature type="binding site" evidence="11">
    <location>
        <position position="138"/>
    </location>
    <ligand>
        <name>substrate</name>
    </ligand>
</feature>
<evidence type="ECO:0000256" key="7">
    <source>
        <dbReference type="ARBA" id="ARBA00022777"/>
    </source>
</evidence>
<comment type="subunit">
    <text evidence="11">Monomer.</text>
</comment>
<dbReference type="InterPro" id="IPR000623">
    <property type="entry name" value="Shikimate_kinase/TSH1"/>
</dbReference>
<evidence type="ECO:0000256" key="8">
    <source>
        <dbReference type="ARBA" id="ARBA00022840"/>
    </source>
</evidence>
<evidence type="ECO:0000256" key="11">
    <source>
        <dbReference type="HAMAP-Rule" id="MF_00109"/>
    </source>
</evidence>
<evidence type="ECO:0000256" key="10">
    <source>
        <dbReference type="ARBA" id="ARBA00048567"/>
    </source>
</evidence>
<keyword evidence="6 11" id="KW-0547">Nucleotide-binding</keyword>
<feature type="binding site" evidence="11">
    <location>
        <begin position="13"/>
        <end position="18"/>
    </location>
    <ligand>
        <name>ATP</name>
        <dbReference type="ChEBI" id="CHEBI:30616"/>
    </ligand>
</feature>
<gene>
    <name evidence="11" type="primary">aroK</name>
    <name evidence="12" type="ORF">J0B03_00690</name>
</gene>
<feature type="binding site" evidence="11">
    <location>
        <position position="81"/>
    </location>
    <ligand>
        <name>substrate</name>
    </ligand>
</feature>
<dbReference type="PANTHER" id="PTHR21087">
    <property type="entry name" value="SHIKIMATE KINASE"/>
    <property type="match status" value="1"/>
</dbReference>
<evidence type="ECO:0000256" key="9">
    <source>
        <dbReference type="ARBA" id="ARBA00023141"/>
    </source>
</evidence>
<evidence type="ECO:0000256" key="5">
    <source>
        <dbReference type="ARBA" id="ARBA00022679"/>
    </source>
</evidence>
<keyword evidence="5 11" id="KW-0808">Transferase</keyword>
<evidence type="ECO:0000256" key="2">
    <source>
        <dbReference type="ARBA" id="ARBA00006997"/>
    </source>
</evidence>
<dbReference type="InterPro" id="IPR027417">
    <property type="entry name" value="P-loop_NTPase"/>
</dbReference>
<dbReference type="Gene3D" id="3.40.50.300">
    <property type="entry name" value="P-loop containing nucleotide triphosphate hydrolases"/>
    <property type="match status" value="1"/>
</dbReference>
<comment type="subcellular location">
    <subcellularLocation>
        <location evidence="11">Cytoplasm</location>
    </subcellularLocation>
</comment>
<sequence length="174" mass="20332">MSRNNISLIGFMGTGKTTIGRNLAKALNYEFVDVDRFIEEQEGMTISQIFSCWGETYFRQLETKALKEILQKEKQVISTGGGIVIKEENRQLLMEHSFVVALKATPRNLYFRLKESTTRPLIQGPHPERTIRHMMHRRYPYYNQNHFSVETDRHNVADSVSLIMENYMEKRSAL</sequence>
<keyword evidence="8 11" id="KW-0067">ATP-binding</keyword>
<organism evidence="12 13">
    <name type="scientific">Alkalibacter rhizosphaerae</name>
    <dbReference type="NCBI Taxonomy" id="2815577"/>
    <lineage>
        <taxon>Bacteria</taxon>
        <taxon>Bacillati</taxon>
        <taxon>Bacillota</taxon>
        <taxon>Clostridia</taxon>
        <taxon>Eubacteriales</taxon>
        <taxon>Eubacteriaceae</taxon>
        <taxon>Alkalibacter</taxon>
    </lineage>
</organism>
<comment type="pathway">
    <text evidence="1 11">Metabolic intermediate biosynthesis; chorismate biosynthesis; chorismate from D-erythrose 4-phosphate and phosphoenolpyruvate: step 5/7.</text>
</comment>
<comment type="catalytic activity">
    <reaction evidence="10 11">
        <text>shikimate + ATP = 3-phosphoshikimate + ADP + H(+)</text>
        <dbReference type="Rhea" id="RHEA:13121"/>
        <dbReference type="ChEBI" id="CHEBI:15378"/>
        <dbReference type="ChEBI" id="CHEBI:30616"/>
        <dbReference type="ChEBI" id="CHEBI:36208"/>
        <dbReference type="ChEBI" id="CHEBI:145989"/>
        <dbReference type="ChEBI" id="CHEBI:456216"/>
        <dbReference type="EC" id="2.7.1.71"/>
    </reaction>
</comment>
<dbReference type="Pfam" id="PF01202">
    <property type="entry name" value="SKI"/>
    <property type="match status" value="1"/>
</dbReference>
<protein>
    <recommendedName>
        <fullName evidence="3 11">Shikimate kinase</fullName>
        <shortName evidence="11">SK</shortName>
        <ecNumber evidence="3 11">2.7.1.71</ecNumber>
    </recommendedName>
</protein>
<comment type="cofactor">
    <cofactor evidence="11">
        <name>Mg(2+)</name>
        <dbReference type="ChEBI" id="CHEBI:18420"/>
    </cofactor>
    <text evidence="11">Binds 1 Mg(2+) ion per subunit.</text>
</comment>
<feature type="binding site" evidence="11">
    <location>
        <position position="17"/>
    </location>
    <ligand>
        <name>Mg(2+)</name>
        <dbReference type="ChEBI" id="CHEBI:18420"/>
    </ligand>
</feature>
<dbReference type="EMBL" id="CP071444">
    <property type="protein sequence ID" value="QSX08642.1"/>
    <property type="molecule type" value="Genomic_DNA"/>
</dbReference>
<keyword evidence="11" id="KW-0479">Metal-binding</keyword>
<keyword evidence="13" id="KW-1185">Reference proteome</keyword>
<dbReference type="PRINTS" id="PR01100">
    <property type="entry name" value="SHIKIMTKNASE"/>
</dbReference>
<feature type="binding site" evidence="11">
    <location>
        <position position="59"/>
    </location>
    <ligand>
        <name>substrate</name>
    </ligand>
</feature>
<dbReference type="GO" id="GO:0009423">
    <property type="term" value="P:chorismate biosynthetic process"/>
    <property type="evidence" value="ECO:0007669"/>
    <property type="project" value="UniProtKB-UniRule"/>
</dbReference>
<dbReference type="AlphaFoldDB" id="A0A974XF07"/>
<keyword evidence="7 11" id="KW-0418">Kinase</keyword>
<dbReference type="GO" id="GO:0005829">
    <property type="term" value="C:cytosol"/>
    <property type="evidence" value="ECO:0007669"/>
    <property type="project" value="TreeGrafter"/>
</dbReference>
<keyword evidence="11" id="KW-0460">Magnesium</keyword>
<dbReference type="CDD" id="cd00464">
    <property type="entry name" value="SK"/>
    <property type="match status" value="1"/>
</dbReference>
<proteinExistence type="inferred from homology"/>
<keyword evidence="4 11" id="KW-0028">Amino-acid biosynthesis</keyword>